<accession>G0U0W4</accession>
<name>G0U0W4_TRYVY</name>
<evidence type="ECO:0000256" key="1">
    <source>
        <dbReference type="SAM" id="MobiDB-lite"/>
    </source>
</evidence>
<organism evidence="2">
    <name type="scientific">Trypanosoma vivax (strain Y486)</name>
    <dbReference type="NCBI Taxonomy" id="1055687"/>
    <lineage>
        <taxon>Eukaryota</taxon>
        <taxon>Discoba</taxon>
        <taxon>Euglenozoa</taxon>
        <taxon>Kinetoplastea</taxon>
        <taxon>Metakinetoplastina</taxon>
        <taxon>Trypanosomatida</taxon>
        <taxon>Trypanosomatidae</taxon>
        <taxon>Trypanosoma</taxon>
        <taxon>Duttonella</taxon>
    </lineage>
</organism>
<dbReference type="EMBL" id="HE573024">
    <property type="protein sequence ID" value="CCC49717.1"/>
    <property type="molecule type" value="Genomic_DNA"/>
</dbReference>
<reference evidence="2" key="1">
    <citation type="journal article" date="2012" name="Proc. Natl. Acad. Sci. U.S.A.">
        <title>Antigenic diversity is generated by distinct evolutionary mechanisms in African trypanosome species.</title>
        <authorList>
            <person name="Jackson A.P."/>
            <person name="Berry A."/>
            <person name="Aslett M."/>
            <person name="Allison H.C."/>
            <person name="Burton P."/>
            <person name="Vavrova-Anderson J."/>
            <person name="Brown R."/>
            <person name="Browne H."/>
            <person name="Corton N."/>
            <person name="Hauser H."/>
            <person name="Gamble J."/>
            <person name="Gilderthorp R."/>
            <person name="Marcello L."/>
            <person name="McQuillan J."/>
            <person name="Otto T.D."/>
            <person name="Quail M.A."/>
            <person name="Sanders M.J."/>
            <person name="van Tonder A."/>
            <person name="Ginger M.L."/>
            <person name="Field M.C."/>
            <person name="Barry J.D."/>
            <person name="Hertz-Fowler C."/>
            <person name="Berriman M."/>
        </authorList>
    </citation>
    <scope>NUCLEOTIDE SEQUENCE</scope>
    <source>
        <strain evidence="2">Y486</strain>
    </source>
</reference>
<sequence>MEELQRGKGAQHVEHLFDHFRDAMSHGTSDTVPVPTLTPHLVEGAGVHSAISGFAVSQLVGSVCASGMDEEVETRSELIRMVDEDSQSRDSGDDRTSVDNLHPRIVKSAGSGGFVVEEAYGPSPLHSCGQPPPVYTPPSRPPGSSSPYSYTSVSHKSKPPPSFAEAIATTPPLSAVPVELSPLAAHYVPPMPAVQQDPILVRNEHGVFLLQPITKPTPPYTPPSAASPMTPLTRYTLPPAAQQPCVGSSLAPACEERATGKIMHDMYSPPLHPNTRLSGSHVLSSGKGAGAYTYMSTSFKSGAVAGQVPPPPYPS</sequence>
<feature type="compositionally biased region" description="Pro residues" evidence="1">
    <location>
        <begin position="130"/>
        <end position="141"/>
    </location>
</feature>
<dbReference type="VEuPathDB" id="TriTrypDB:TvY486_0803250"/>
<proteinExistence type="predicted"/>
<protein>
    <submittedName>
        <fullName evidence="2">Uncharacterized protein</fullName>
    </submittedName>
</protein>
<dbReference type="OMA" id="NHRIRHE"/>
<dbReference type="AlphaFoldDB" id="G0U0W4"/>
<feature type="region of interest" description="Disordered" evidence="1">
    <location>
        <begin position="123"/>
        <end position="164"/>
    </location>
</feature>
<gene>
    <name evidence="2" type="ORF">TVY486_0803250</name>
</gene>
<feature type="region of interest" description="Disordered" evidence="1">
    <location>
        <begin position="80"/>
        <end position="101"/>
    </location>
</feature>
<feature type="compositionally biased region" description="Low complexity" evidence="1">
    <location>
        <begin position="142"/>
        <end position="154"/>
    </location>
</feature>
<feature type="compositionally biased region" description="Basic and acidic residues" evidence="1">
    <location>
        <begin position="80"/>
        <end position="97"/>
    </location>
</feature>
<evidence type="ECO:0000313" key="2">
    <source>
        <dbReference type="EMBL" id="CCC49717.1"/>
    </source>
</evidence>